<dbReference type="InterPro" id="IPR011010">
    <property type="entry name" value="DNA_brk_join_enz"/>
</dbReference>
<name>A0A7Y8G5T4_9PSED</name>
<dbReference type="Gene3D" id="1.10.443.10">
    <property type="entry name" value="Intergrase catalytic core"/>
    <property type="match status" value="1"/>
</dbReference>
<dbReference type="EMBL" id="JACASD010000084">
    <property type="protein sequence ID" value="NWE91801.1"/>
    <property type="molecule type" value="Genomic_DNA"/>
</dbReference>
<feature type="domain" description="Tyr recombinase" evidence="2">
    <location>
        <begin position="166"/>
        <end position="343"/>
    </location>
</feature>
<dbReference type="InterPro" id="IPR002104">
    <property type="entry name" value="Integrase_catalytic"/>
</dbReference>
<evidence type="ECO:0000313" key="3">
    <source>
        <dbReference type="EMBL" id="NWE91801.1"/>
    </source>
</evidence>
<evidence type="ECO:0000259" key="2">
    <source>
        <dbReference type="PROSITE" id="PS51898"/>
    </source>
</evidence>
<dbReference type="GO" id="GO:0006310">
    <property type="term" value="P:DNA recombination"/>
    <property type="evidence" value="ECO:0007669"/>
    <property type="project" value="UniProtKB-KW"/>
</dbReference>
<gene>
    <name evidence="3" type="ORF">HX893_27110</name>
</gene>
<dbReference type="SUPFAM" id="SSF56349">
    <property type="entry name" value="DNA breaking-rejoining enzymes"/>
    <property type="match status" value="1"/>
</dbReference>
<dbReference type="Proteomes" id="UP000585226">
    <property type="component" value="Unassembled WGS sequence"/>
</dbReference>
<keyword evidence="1" id="KW-0233">DNA recombination</keyword>
<dbReference type="InterPro" id="IPR013762">
    <property type="entry name" value="Integrase-like_cat_sf"/>
</dbReference>
<organism evidence="3 4">
    <name type="scientific">Pseudomonas reactans</name>
    <dbReference type="NCBI Taxonomy" id="117680"/>
    <lineage>
        <taxon>Bacteria</taxon>
        <taxon>Pseudomonadati</taxon>
        <taxon>Pseudomonadota</taxon>
        <taxon>Gammaproteobacteria</taxon>
        <taxon>Pseudomonadales</taxon>
        <taxon>Pseudomonadaceae</taxon>
        <taxon>Pseudomonas</taxon>
    </lineage>
</organism>
<dbReference type="GO" id="GO:0015074">
    <property type="term" value="P:DNA integration"/>
    <property type="evidence" value="ECO:0007669"/>
    <property type="project" value="InterPro"/>
</dbReference>
<dbReference type="RefSeq" id="WP_177113825.1">
    <property type="nucleotide sequence ID" value="NZ_JACASD010000084.1"/>
</dbReference>
<dbReference type="PROSITE" id="PS51898">
    <property type="entry name" value="TYR_RECOMBINASE"/>
    <property type="match status" value="1"/>
</dbReference>
<accession>A0A7Y8G5T4</accession>
<reference evidence="3 4" key="1">
    <citation type="submission" date="2020-04" db="EMBL/GenBank/DDBJ databases">
        <title>Molecular characterization of pseudomonads from Agaricus bisporus reveal novel blotch 2 pathogens in Western Europe.</title>
        <authorList>
            <person name="Taparia T."/>
            <person name="Krijger M."/>
            <person name="Haynes E."/>
            <person name="Elpinstone J.G."/>
            <person name="Noble R."/>
            <person name="Van Der Wolf J."/>
        </authorList>
    </citation>
    <scope>NUCLEOTIDE SEQUENCE [LARGE SCALE GENOMIC DNA]</scope>
    <source>
        <strain evidence="3 4">P8021</strain>
    </source>
</reference>
<protein>
    <submittedName>
        <fullName evidence="3">Site-specific integrase</fullName>
    </submittedName>
</protein>
<dbReference type="AlphaFoldDB" id="A0A7Y8G5T4"/>
<comment type="caution">
    <text evidence="3">The sequence shown here is derived from an EMBL/GenBank/DDBJ whole genome shotgun (WGS) entry which is preliminary data.</text>
</comment>
<evidence type="ECO:0000256" key="1">
    <source>
        <dbReference type="ARBA" id="ARBA00023172"/>
    </source>
</evidence>
<proteinExistence type="predicted"/>
<sequence length="343" mass="38811">MRVPISLADLRVKYGFNRIAKKLQRNWRSTFSLSLASSQEILSKGLGYQDLHDLQKSANEHAKTVAVPTQDEVRDGISNSITDFCQSKKVTDMSERDVNHLVRLLPLHELAVFQTSRSQQADTLASQSVFELITRPANELAGAANQGHSKRPAHLRDDLSAELLKPPADPISQEELKSFWEVVERKGSLHDQCLCLGLLQGIRPLELLNVKAHDVYTTDEHSLLRIKNFKARSSSDQLFMPIAFGTLIDEYVRQAEIPPMGYLFPSQKDANVPMSLEHMHRIIGVYLRESITNPMQRRAYSILQSARDLAKNLTLEQLAEKMGHRGIMTTMKYLRIPKSSSQK</sequence>
<evidence type="ECO:0000313" key="4">
    <source>
        <dbReference type="Proteomes" id="UP000585226"/>
    </source>
</evidence>
<dbReference type="GO" id="GO:0003677">
    <property type="term" value="F:DNA binding"/>
    <property type="evidence" value="ECO:0007669"/>
    <property type="project" value="InterPro"/>
</dbReference>